<keyword evidence="3" id="KW-1185">Reference proteome</keyword>
<evidence type="ECO:0000256" key="1">
    <source>
        <dbReference type="SAM" id="Phobius"/>
    </source>
</evidence>
<proteinExistence type="predicted"/>
<feature type="transmembrane region" description="Helical" evidence="1">
    <location>
        <begin position="5"/>
        <end position="23"/>
    </location>
</feature>
<dbReference type="AlphaFoldDB" id="A0A0H5SEU6"/>
<sequence length="139" mass="16309">MRKKALLKYCIFILIFTLIVFLKEYVIEKLEFIYNRTWGSGNSYIYLITIPFIFNIIIGILLGLDHLSAESKKSGKWKINLFRLIILGLPSLFFSLSHYIALLNIKFFTKIFHGTNYIPVFQILLGYVLITCLYKNNKN</sequence>
<organism evidence="2 3">
    <name type="scientific">Herbinix hemicellulosilytica</name>
    <dbReference type="NCBI Taxonomy" id="1564487"/>
    <lineage>
        <taxon>Bacteria</taxon>
        <taxon>Bacillati</taxon>
        <taxon>Bacillota</taxon>
        <taxon>Clostridia</taxon>
        <taxon>Lachnospirales</taxon>
        <taxon>Lachnospiraceae</taxon>
        <taxon>Herbinix</taxon>
    </lineage>
</organism>
<name>A0A0H5SEU6_HERHM</name>
<evidence type="ECO:0000313" key="2">
    <source>
        <dbReference type="EMBL" id="CRZ33997.1"/>
    </source>
</evidence>
<feature type="transmembrane region" description="Helical" evidence="1">
    <location>
        <begin position="117"/>
        <end position="134"/>
    </location>
</feature>
<protein>
    <submittedName>
        <fullName evidence="2">Putative membrane protein</fullName>
    </submittedName>
</protein>
<gene>
    <name evidence="2" type="ORF">HHT355_0794</name>
</gene>
<keyword evidence="1" id="KW-0812">Transmembrane</keyword>
<accession>A0A0H5SEU6</accession>
<feature type="transmembrane region" description="Helical" evidence="1">
    <location>
        <begin position="84"/>
        <end position="105"/>
    </location>
</feature>
<evidence type="ECO:0000313" key="3">
    <source>
        <dbReference type="Proteomes" id="UP000236497"/>
    </source>
</evidence>
<keyword evidence="1" id="KW-1133">Transmembrane helix</keyword>
<feature type="transmembrane region" description="Helical" evidence="1">
    <location>
        <begin position="43"/>
        <end position="64"/>
    </location>
</feature>
<keyword evidence="1" id="KW-0472">Membrane</keyword>
<dbReference type="EMBL" id="CVTD020000010">
    <property type="protein sequence ID" value="CRZ33997.1"/>
    <property type="molecule type" value="Genomic_DNA"/>
</dbReference>
<dbReference type="Proteomes" id="UP000236497">
    <property type="component" value="Unassembled WGS sequence"/>
</dbReference>
<reference evidence="2 3" key="1">
    <citation type="submission" date="2015-06" db="EMBL/GenBank/DDBJ databases">
        <authorList>
            <person name="Wibberg Daniel"/>
        </authorList>
    </citation>
    <scope>NUCLEOTIDE SEQUENCE [LARGE SCALE GENOMIC DNA]</scope>
    <source>
        <strain evidence="2 3">T3/55T</strain>
    </source>
</reference>